<comment type="caution">
    <text evidence="1">The sequence shown here is derived from an EMBL/GenBank/DDBJ whole genome shotgun (WGS) entry which is preliminary data.</text>
</comment>
<keyword evidence="2" id="KW-1185">Reference proteome</keyword>
<organism evidence="1 2">
    <name type="scientific">Brevundimonas denitrificans</name>
    <dbReference type="NCBI Taxonomy" id="1443434"/>
    <lineage>
        <taxon>Bacteria</taxon>
        <taxon>Pseudomonadati</taxon>
        <taxon>Pseudomonadota</taxon>
        <taxon>Alphaproteobacteria</taxon>
        <taxon>Caulobacterales</taxon>
        <taxon>Caulobacteraceae</taxon>
        <taxon>Brevundimonas</taxon>
    </lineage>
</organism>
<dbReference type="Proteomes" id="UP001156921">
    <property type="component" value="Unassembled WGS sequence"/>
</dbReference>
<evidence type="ECO:0000313" key="2">
    <source>
        <dbReference type="Proteomes" id="UP001156921"/>
    </source>
</evidence>
<gene>
    <name evidence="1" type="ORF">GCM10007859_09580</name>
</gene>
<accession>A0ABQ6BM43</accession>
<sequence>MPKVAVSIALAVSNRLQPIAAAFLCLMAMQLAVASCTPEPAPYATRVAILR</sequence>
<reference evidence="2" key="1">
    <citation type="journal article" date="2019" name="Int. J. Syst. Evol. Microbiol.">
        <title>The Global Catalogue of Microorganisms (GCM) 10K type strain sequencing project: providing services to taxonomists for standard genome sequencing and annotation.</title>
        <authorList>
            <consortium name="The Broad Institute Genomics Platform"/>
            <consortium name="The Broad Institute Genome Sequencing Center for Infectious Disease"/>
            <person name="Wu L."/>
            <person name="Ma J."/>
        </authorList>
    </citation>
    <scope>NUCLEOTIDE SEQUENCE [LARGE SCALE GENOMIC DNA]</scope>
    <source>
        <strain evidence="2">NBRC 110107</strain>
    </source>
</reference>
<proteinExistence type="predicted"/>
<dbReference type="EMBL" id="BSOY01000014">
    <property type="protein sequence ID" value="GLS00948.1"/>
    <property type="molecule type" value="Genomic_DNA"/>
</dbReference>
<protein>
    <submittedName>
        <fullName evidence="1">Uncharacterized protein</fullName>
    </submittedName>
</protein>
<evidence type="ECO:0000313" key="1">
    <source>
        <dbReference type="EMBL" id="GLS00948.1"/>
    </source>
</evidence>
<name>A0ABQ6BM43_9CAUL</name>